<dbReference type="Pfam" id="PF14244">
    <property type="entry name" value="Retrotran_gag_3"/>
    <property type="match status" value="1"/>
</dbReference>
<feature type="domain" description="Retrotransposon Copia-like N-terminal" evidence="3">
    <location>
        <begin position="25"/>
        <end position="72"/>
    </location>
</feature>
<feature type="region of interest" description="Disordered" evidence="1">
    <location>
        <begin position="364"/>
        <end position="415"/>
    </location>
</feature>
<evidence type="ECO:0008006" key="6">
    <source>
        <dbReference type="Google" id="ProtNLM"/>
    </source>
</evidence>
<dbReference type="Gene3D" id="1.20.120.980">
    <property type="entry name" value="Serine carboxypeptidase S28, SKS domain"/>
    <property type="match status" value="1"/>
</dbReference>
<proteinExistence type="predicted"/>
<dbReference type="OrthoDB" id="2130629at2759"/>
<dbReference type="SUPFAM" id="SSF53474">
    <property type="entry name" value="alpha/beta-Hydrolases"/>
    <property type="match status" value="1"/>
</dbReference>
<feature type="region of interest" description="Disordered" evidence="1">
    <location>
        <begin position="283"/>
        <end position="305"/>
    </location>
</feature>
<dbReference type="InterPro" id="IPR008758">
    <property type="entry name" value="Peptidase_S28"/>
</dbReference>
<gene>
    <name evidence="4" type="ORF">F0562_001966</name>
</gene>
<dbReference type="GO" id="GO:0070008">
    <property type="term" value="F:serine-type exopeptidase activity"/>
    <property type="evidence" value="ECO:0007669"/>
    <property type="project" value="InterPro"/>
</dbReference>
<dbReference type="PANTHER" id="PTHR37610">
    <property type="entry name" value="CCHC-TYPE DOMAIN-CONTAINING PROTEIN"/>
    <property type="match status" value="1"/>
</dbReference>
<dbReference type="Proteomes" id="UP000325577">
    <property type="component" value="Linkage Group LG0"/>
</dbReference>
<evidence type="ECO:0000313" key="5">
    <source>
        <dbReference type="Proteomes" id="UP000325577"/>
    </source>
</evidence>
<evidence type="ECO:0000256" key="1">
    <source>
        <dbReference type="SAM" id="MobiDB-lite"/>
    </source>
</evidence>
<feature type="region of interest" description="Disordered" evidence="1">
    <location>
        <begin position="1"/>
        <end position="20"/>
    </location>
</feature>
<evidence type="ECO:0000313" key="4">
    <source>
        <dbReference type="EMBL" id="KAA8550282.1"/>
    </source>
</evidence>
<dbReference type="InterPro" id="IPR042269">
    <property type="entry name" value="Ser_carbopepase_S28_SKS"/>
</dbReference>
<organism evidence="4 5">
    <name type="scientific">Nyssa sinensis</name>
    <dbReference type="NCBI Taxonomy" id="561372"/>
    <lineage>
        <taxon>Eukaryota</taxon>
        <taxon>Viridiplantae</taxon>
        <taxon>Streptophyta</taxon>
        <taxon>Embryophyta</taxon>
        <taxon>Tracheophyta</taxon>
        <taxon>Spermatophyta</taxon>
        <taxon>Magnoliopsida</taxon>
        <taxon>eudicotyledons</taxon>
        <taxon>Gunneridae</taxon>
        <taxon>Pentapetalae</taxon>
        <taxon>asterids</taxon>
        <taxon>Cornales</taxon>
        <taxon>Nyssaceae</taxon>
        <taxon>Nyssa</taxon>
    </lineage>
</organism>
<feature type="compositionally biased region" description="Polar residues" evidence="1">
    <location>
        <begin position="364"/>
        <end position="376"/>
    </location>
</feature>
<reference evidence="4 5" key="1">
    <citation type="submission" date="2019-09" db="EMBL/GenBank/DDBJ databases">
        <title>A chromosome-level genome assembly of the Chinese tupelo Nyssa sinensis.</title>
        <authorList>
            <person name="Yang X."/>
            <person name="Kang M."/>
            <person name="Yang Y."/>
            <person name="Xiong H."/>
            <person name="Wang M."/>
            <person name="Zhang Z."/>
            <person name="Wang Z."/>
            <person name="Wu H."/>
            <person name="Ma T."/>
            <person name="Liu J."/>
            <person name="Xi Z."/>
        </authorList>
    </citation>
    <scope>NUCLEOTIDE SEQUENCE [LARGE SCALE GENOMIC DNA]</scope>
    <source>
        <strain evidence="4">J267</strain>
        <tissue evidence="4">Leaf</tissue>
    </source>
</reference>
<keyword evidence="5" id="KW-1185">Reference proteome</keyword>
<dbReference type="InterPro" id="IPR029058">
    <property type="entry name" value="AB_hydrolase_fold"/>
</dbReference>
<feature type="domain" description="Retrotransposon gag" evidence="2">
    <location>
        <begin position="88"/>
        <end position="188"/>
    </location>
</feature>
<dbReference type="Pfam" id="PF05577">
    <property type="entry name" value="Peptidase_S28"/>
    <property type="match status" value="2"/>
</dbReference>
<dbReference type="Pfam" id="PF03732">
    <property type="entry name" value="Retrotrans_gag"/>
    <property type="match status" value="1"/>
</dbReference>
<dbReference type="PANTHER" id="PTHR37610:SF97">
    <property type="entry name" value="RETROTRANSPOSON GAG DOMAIN-CONTAINING PROTEIN"/>
    <property type="match status" value="1"/>
</dbReference>
<evidence type="ECO:0000259" key="3">
    <source>
        <dbReference type="Pfam" id="PF14244"/>
    </source>
</evidence>
<evidence type="ECO:0000259" key="2">
    <source>
        <dbReference type="Pfam" id="PF03732"/>
    </source>
</evidence>
<dbReference type="AlphaFoldDB" id="A0A5J5C8H1"/>
<dbReference type="InterPro" id="IPR029472">
    <property type="entry name" value="Copia-like_N"/>
</dbReference>
<sequence>MASNGDNSQTSPPSFDDPSHPLYLHHSDHPRVTLVSHPLTDTNYNTWHQSILIALSIKNKVGFIDGTVPKPSDLAAALQWTRCNNMVKAWLLNSLSKDISASVIYCDLAKDIWVELKERFSQVNGPRMFQLEQEIHNLVQSTTSVTTYFTKLKTLWDELSSLQSHLLHEGVSQYQQYQRTMKFLMGLNESYATIRGQILLMDPLPSINRVYGLILQEETQRNIQASPSIDGVALAAKGILPSPKDHKAPPRKKSLKCTHCHKDGHTIDRCYFLHGFPPGPRKLGPNYKSSAHQVSSATNTPSTSSLPFTLAQCQQLLTMLTNATQSSSMANHVGNTEHSLSGIPSSDHLWILDSGATDQMVRSPTDLTYSIPSPSTVLPHPLDSPEFLPPNPSPLHTSHSPTSDPPVRRSRRPTQPPAYLRDFHIEQALPSRPPPSSDSAMVRSSGHEADITGVLSIAGFVVELASHFQALLVYIEHRYYGDSMPFGSEYEAFQNASTLGFFSSTQALADYAQLITDLKRNLSAENCPTIAVGGSYGGSKLHFQNYHINHYFLHIDILFSPLFLVLASWFRLKYPHISCGALASSAPILYFDDITPQNGYPVVVTKDFRDTSESCYNTIRQSWSEIDRVAAEPNGLSKLSQIFATCL</sequence>
<protein>
    <recommendedName>
        <fullName evidence="6">Retrotransposon Copia-like N-terminal domain-containing protein</fullName>
    </recommendedName>
</protein>
<dbReference type="Gene3D" id="3.40.50.1820">
    <property type="entry name" value="alpha/beta hydrolase"/>
    <property type="match status" value="2"/>
</dbReference>
<accession>A0A5J5C8H1</accession>
<feature type="compositionally biased region" description="Polar residues" evidence="1">
    <location>
        <begin position="287"/>
        <end position="305"/>
    </location>
</feature>
<name>A0A5J5C8H1_9ASTE</name>
<dbReference type="EMBL" id="CM018031">
    <property type="protein sequence ID" value="KAA8550282.1"/>
    <property type="molecule type" value="Genomic_DNA"/>
</dbReference>
<feature type="compositionally biased region" description="Polar residues" evidence="1">
    <location>
        <begin position="1"/>
        <end position="13"/>
    </location>
</feature>
<dbReference type="InterPro" id="IPR005162">
    <property type="entry name" value="Retrotrans_gag_dom"/>
</dbReference>
<dbReference type="GO" id="GO:0006508">
    <property type="term" value="P:proteolysis"/>
    <property type="evidence" value="ECO:0007669"/>
    <property type="project" value="InterPro"/>
</dbReference>